<dbReference type="GO" id="GO:0003964">
    <property type="term" value="F:RNA-directed DNA polymerase activity"/>
    <property type="evidence" value="ECO:0007669"/>
    <property type="project" value="UniProtKB-KW"/>
</dbReference>
<dbReference type="GO" id="GO:0046872">
    <property type="term" value="F:metal ion binding"/>
    <property type="evidence" value="ECO:0007669"/>
    <property type="project" value="UniProtKB-KW"/>
</dbReference>
<evidence type="ECO:0000256" key="6">
    <source>
        <dbReference type="ARBA" id="ARBA00022918"/>
    </source>
</evidence>
<evidence type="ECO:0000256" key="7">
    <source>
        <dbReference type="ARBA" id="ARBA00023118"/>
    </source>
</evidence>
<evidence type="ECO:0000256" key="2">
    <source>
        <dbReference type="ARBA" id="ARBA00022679"/>
    </source>
</evidence>
<dbReference type="NCBIfam" id="TIGR04416">
    <property type="entry name" value="group_II_RT_mat"/>
    <property type="match status" value="1"/>
</dbReference>
<dbReference type="Pfam" id="PF08388">
    <property type="entry name" value="GIIM"/>
    <property type="match status" value="1"/>
</dbReference>
<keyword evidence="7" id="KW-0051">Antiviral defense</keyword>
<organism evidence="11 12">
    <name type="scientific">Mycolicibacterium rutilum</name>
    <name type="common">Mycobacterium rutilum</name>
    <dbReference type="NCBI Taxonomy" id="370526"/>
    <lineage>
        <taxon>Bacteria</taxon>
        <taxon>Bacillati</taxon>
        <taxon>Actinomycetota</taxon>
        <taxon>Actinomycetes</taxon>
        <taxon>Mycobacteriales</taxon>
        <taxon>Mycobacteriaceae</taxon>
        <taxon>Mycolicibacterium</taxon>
    </lineage>
</organism>
<gene>
    <name evidence="11" type="ORF">SAMN04489835_0396</name>
</gene>
<sequence length="425" mass="48587">MSTLKSSAKPFEVSKWEIWRAYEKVKANKGAPGVDGVDLQAFEADLKSNLYKIWNRMASGSYFPPPVKAVEIPKPHGGGTRVLGVPTVADRIAQTVVAIRLEEQVEPILHPDSYGYRPNRSALDAVGACRQRCWSYDWVIDLDVAKFFDSVPWDLVIKAVAAHTDQSWVLLYVKRWLAAPLQQPDGTLHQRDRGTPQGSAVSPVLANLFLHYAFDMWMRREFPSVPFERYADDAVVHCTSERQAHQVQAAIATRLESVGLRLHPDKTRIVYCQDANRRGSAEHTSFTFLGYMFRARGARNRNGVVFTSFLPAVSPDALKKMGQVLRRWKLHRRTDLSFVELARMINPVVRGWMRYYGAFYSTALNPFLGRINAYLLRWIRKKYRRYRGYRKASKAWARAVAHYPRLFAHWSQVTAPLKIKMMGAG</sequence>
<dbReference type="PANTHER" id="PTHR34047">
    <property type="entry name" value="NUCLEAR INTRON MATURASE 1, MITOCHONDRIAL-RELATED"/>
    <property type="match status" value="1"/>
</dbReference>
<dbReference type="PRINTS" id="PR00866">
    <property type="entry name" value="RNADNAPOLMS"/>
</dbReference>
<dbReference type="Proteomes" id="UP000182915">
    <property type="component" value="Chromosome I"/>
</dbReference>
<protein>
    <recommendedName>
        <fullName evidence="1">RNA-directed DNA polymerase</fullName>
        <ecNumber evidence="1">2.7.7.49</ecNumber>
    </recommendedName>
</protein>
<keyword evidence="4" id="KW-0479">Metal-binding</keyword>
<comment type="similarity">
    <text evidence="8">Belongs to the bacterial reverse transcriptase family.</text>
</comment>
<keyword evidence="2" id="KW-0808">Transferase</keyword>
<dbReference type="GO" id="GO:0003723">
    <property type="term" value="F:RNA binding"/>
    <property type="evidence" value="ECO:0007669"/>
    <property type="project" value="InterPro"/>
</dbReference>
<accession>A0A1H6INY8</accession>
<evidence type="ECO:0000313" key="12">
    <source>
        <dbReference type="Proteomes" id="UP000182915"/>
    </source>
</evidence>
<keyword evidence="12" id="KW-1185">Reference proteome</keyword>
<dbReference type="Pfam" id="PF00078">
    <property type="entry name" value="RVT_1"/>
    <property type="match status" value="1"/>
</dbReference>
<keyword evidence="3" id="KW-0548">Nucleotidyltransferase</keyword>
<evidence type="ECO:0000256" key="8">
    <source>
        <dbReference type="ARBA" id="ARBA00034120"/>
    </source>
</evidence>
<evidence type="ECO:0000313" key="11">
    <source>
        <dbReference type="EMBL" id="SEH48713.1"/>
    </source>
</evidence>
<dbReference type="InterPro" id="IPR000477">
    <property type="entry name" value="RT_dom"/>
</dbReference>
<evidence type="ECO:0000256" key="3">
    <source>
        <dbReference type="ARBA" id="ARBA00022695"/>
    </source>
</evidence>
<dbReference type="GO" id="GO:0051607">
    <property type="term" value="P:defense response to virus"/>
    <property type="evidence" value="ECO:0007669"/>
    <property type="project" value="UniProtKB-KW"/>
</dbReference>
<evidence type="ECO:0000256" key="1">
    <source>
        <dbReference type="ARBA" id="ARBA00012493"/>
    </source>
</evidence>
<evidence type="ECO:0000256" key="9">
    <source>
        <dbReference type="ARBA" id="ARBA00048173"/>
    </source>
</evidence>
<dbReference type="InterPro" id="IPR013597">
    <property type="entry name" value="Mat_intron_G2"/>
</dbReference>
<dbReference type="PANTHER" id="PTHR34047:SF3">
    <property type="entry name" value="BLR2052 PROTEIN"/>
    <property type="match status" value="1"/>
</dbReference>
<evidence type="ECO:0000256" key="4">
    <source>
        <dbReference type="ARBA" id="ARBA00022723"/>
    </source>
</evidence>
<feature type="domain" description="Reverse transcriptase" evidence="10">
    <location>
        <begin position="53"/>
        <end position="293"/>
    </location>
</feature>
<dbReference type="InterPro" id="IPR000123">
    <property type="entry name" value="Reverse_transcriptase_msDNA"/>
</dbReference>
<name>A0A1H6INY8_MYCRU</name>
<dbReference type="AlphaFoldDB" id="A0A1H6INY8"/>
<dbReference type="EC" id="2.7.7.49" evidence="1"/>
<evidence type="ECO:0000259" key="10">
    <source>
        <dbReference type="PROSITE" id="PS50878"/>
    </source>
</evidence>
<dbReference type="OrthoDB" id="1550386at2"/>
<dbReference type="PROSITE" id="PS50878">
    <property type="entry name" value="RT_POL"/>
    <property type="match status" value="1"/>
</dbReference>
<proteinExistence type="inferred from homology"/>
<dbReference type="STRING" id="370526.SAMN04489835_0396"/>
<reference evidence="12" key="1">
    <citation type="submission" date="2016-10" db="EMBL/GenBank/DDBJ databases">
        <authorList>
            <person name="Varghese N."/>
            <person name="Submissions S."/>
        </authorList>
    </citation>
    <scope>NUCLEOTIDE SEQUENCE [LARGE SCALE GENOMIC DNA]</scope>
    <source>
        <strain evidence="12">DSM 45405</strain>
    </source>
</reference>
<evidence type="ECO:0000256" key="5">
    <source>
        <dbReference type="ARBA" id="ARBA00022842"/>
    </source>
</evidence>
<dbReference type="InterPro" id="IPR030931">
    <property type="entry name" value="Group_II_RT_mat"/>
</dbReference>
<dbReference type="EMBL" id="LT629971">
    <property type="protein sequence ID" value="SEH48713.1"/>
    <property type="molecule type" value="Genomic_DNA"/>
</dbReference>
<dbReference type="SUPFAM" id="SSF56672">
    <property type="entry name" value="DNA/RNA polymerases"/>
    <property type="match status" value="1"/>
</dbReference>
<dbReference type="InterPro" id="IPR043502">
    <property type="entry name" value="DNA/RNA_pol_sf"/>
</dbReference>
<dbReference type="RefSeq" id="WP_083405733.1">
    <property type="nucleotide sequence ID" value="NZ_LT629971.1"/>
</dbReference>
<dbReference type="CDD" id="cd01651">
    <property type="entry name" value="RT_G2_intron"/>
    <property type="match status" value="1"/>
</dbReference>
<dbReference type="InterPro" id="IPR051083">
    <property type="entry name" value="GrpII_Intron_Splice-Mob/Def"/>
</dbReference>
<keyword evidence="6 11" id="KW-0695">RNA-directed DNA polymerase</keyword>
<comment type="catalytic activity">
    <reaction evidence="9">
        <text>DNA(n) + a 2'-deoxyribonucleoside 5'-triphosphate = DNA(n+1) + diphosphate</text>
        <dbReference type="Rhea" id="RHEA:22508"/>
        <dbReference type="Rhea" id="RHEA-COMP:17339"/>
        <dbReference type="Rhea" id="RHEA-COMP:17340"/>
        <dbReference type="ChEBI" id="CHEBI:33019"/>
        <dbReference type="ChEBI" id="CHEBI:61560"/>
        <dbReference type="ChEBI" id="CHEBI:173112"/>
        <dbReference type="EC" id="2.7.7.49"/>
    </reaction>
</comment>
<keyword evidence="5" id="KW-0460">Magnesium</keyword>